<evidence type="ECO:0000256" key="4">
    <source>
        <dbReference type="ARBA" id="ARBA00023125"/>
    </source>
</evidence>
<dbReference type="PANTHER" id="PTHR10015">
    <property type="entry name" value="HEAT SHOCK TRANSCRIPTION FACTOR"/>
    <property type="match status" value="1"/>
</dbReference>
<evidence type="ECO:0000259" key="9">
    <source>
        <dbReference type="PROSITE" id="PS00434"/>
    </source>
</evidence>
<dbReference type="FunFam" id="1.10.10.10:FF:000027">
    <property type="entry name" value="Heat shock transcription factor 1"/>
    <property type="match status" value="1"/>
</dbReference>
<proteinExistence type="inferred from homology"/>
<evidence type="ECO:0000256" key="1">
    <source>
        <dbReference type="ARBA" id="ARBA00004123"/>
    </source>
</evidence>
<feature type="domain" description="HSF-type DNA-binding" evidence="9">
    <location>
        <begin position="136"/>
        <end position="160"/>
    </location>
</feature>
<dbReference type="Gene3D" id="1.10.10.10">
    <property type="entry name" value="Winged helix-like DNA-binding domain superfamily/Winged helix DNA-binding domain"/>
    <property type="match status" value="1"/>
</dbReference>
<dbReference type="GO" id="GO:0005634">
    <property type="term" value="C:nucleus"/>
    <property type="evidence" value="ECO:0007669"/>
    <property type="project" value="UniProtKB-SubCell"/>
</dbReference>
<dbReference type="Pfam" id="PF00447">
    <property type="entry name" value="HSF_DNA-bind"/>
    <property type="match status" value="1"/>
</dbReference>
<dbReference type="SMART" id="SM00415">
    <property type="entry name" value="HSF"/>
    <property type="match status" value="1"/>
</dbReference>
<sequence>MAQPPIDPAFTTTDNLGLVLSPRSRQAMAAIPSDAFGTPSPGLMDIGVYAIPGTTTSTTTDSAATTPQPLGSATSTPAPTTTPAATVVPPSKAVPQFLNKLYNMVSDPSTSSLIKWSPTGLSFLVTRQEDFARDVLPRFFKHNNFSSFVRQLNMYGFHKVPHLTQGVLAGSGSGGEVFEFSNQNFQRGRPDLLALVTRKKGNPATTAAQAGTLTAPTSTSNTDTNNLDLTLLLDELRTIKQTQSQITSDLSRLQTDSALLWSEQMASRARHERHQETIDKILRFLASVYGGDEARLGGGGGAALGLGAVGGGLGGVQTGMELGKGHVGTVAGKKRRLMIEDSNPNIEELLDARPALSNVSTPLTPAPNPLDIPIFDTTSTGAAGFDGTSALVPATTSSNGLNDAALQAHVINTDHLASTIAAQNANIADLALLLGLTPSPPTSTGGEDAGVDEFLAGLDGVGGNIGGMEEVVEMPVVGKRKREVTVPEEEGVGEGSNGDGELERFVEFD</sequence>
<dbReference type="STRING" id="698492.A0A0E9N914"/>
<evidence type="ECO:0000256" key="2">
    <source>
        <dbReference type="ARBA" id="ARBA00006403"/>
    </source>
</evidence>
<keyword evidence="5" id="KW-0804">Transcription</keyword>
<comment type="subcellular location">
    <subcellularLocation>
        <location evidence="1">Nucleus</location>
    </subcellularLocation>
</comment>
<keyword evidence="3" id="KW-0805">Transcription regulation</keyword>
<evidence type="ECO:0000256" key="7">
    <source>
        <dbReference type="RuleBase" id="RU004020"/>
    </source>
</evidence>
<dbReference type="PANTHER" id="PTHR10015:SF427">
    <property type="entry name" value="HEAT SHOCK FACTOR PROTEIN"/>
    <property type="match status" value="1"/>
</dbReference>
<comment type="caution">
    <text evidence="10">The sequence shown here is derived from an EMBL/GenBank/DDBJ whole genome shotgun (WGS) entry which is preliminary data.</text>
</comment>
<gene>
    <name evidence="10" type="ORF">G7K_0441-t1</name>
</gene>
<comment type="similarity">
    <text evidence="2 7">Belongs to the HSF family.</text>
</comment>
<protein>
    <recommendedName>
        <fullName evidence="9">HSF-type DNA-binding domain-containing protein</fullName>
    </recommendedName>
</protein>
<accession>A0A0E9N914</accession>
<dbReference type="EMBL" id="BACD03000003">
    <property type="protein sequence ID" value="GAO46206.1"/>
    <property type="molecule type" value="Genomic_DNA"/>
</dbReference>
<evidence type="ECO:0000256" key="6">
    <source>
        <dbReference type="ARBA" id="ARBA00023242"/>
    </source>
</evidence>
<evidence type="ECO:0000313" key="11">
    <source>
        <dbReference type="Proteomes" id="UP000033140"/>
    </source>
</evidence>
<dbReference type="GO" id="GO:0043565">
    <property type="term" value="F:sequence-specific DNA binding"/>
    <property type="evidence" value="ECO:0007669"/>
    <property type="project" value="InterPro"/>
</dbReference>
<reference evidence="10 11" key="1">
    <citation type="journal article" date="2011" name="J. Gen. Appl. Microbiol.">
        <title>Draft genome sequencing of the enigmatic yeast Saitoella complicata.</title>
        <authorList>
            <person name="Nishida H."/>
            <person name="Hamamoto M."/>
            <person name="Sugiyama J."/>
        </authorList>
    </citation>
    <scope>NUCLEOTIDE SEQUENCE [LARGE SCALE GENOMIC DNA]</scope>
    <source>
        <strain evidence="10 11">NRRL Y-17804</strain>
    </source>
</reference>
<feature type="region of interest" description="Disordered" evidence="8">
    <location>
        <begin position="483"/>
        <end position="509"/>
    </location>
</feature>
<dbReference type="InterPro" id="IPR036388">
    <property type="entry name" value="WH-like_DNA-bd_sf"/>
</dbReference>
<reference evidence="10 11" key="3">
    <citation type="journal article" date="2015" name="Genome Announc.">
        <title>Draft Genome Sequence of the Archiascomycetous Yeast Saitoella complicata.</title>
        <authorList>
            <person name="Yamauchi K."/>
            <person name="Kondo S."/>
            <person name="Hamamoto M."/>
            <person name="Takahashi Y."/>
            <person name="Ogura Y."/>
            <person name="Hayashi T."/>
            <person name="Nishida H."/>
        </authorList>
    </citation>
    <scope>NUCLEOTIDE SEQUENCE [LARGE SCALE GENOMIC DNA]</scope>
    <source>
        <strain evidence="10 11">NRRL Y-17804</strain>
    </source>
</reference>
<keyword evidence="6" id="KW-0539">Nucleus</keyword>
<evidence type="ECO:0000256" key="3">
    <source>
        <dbReference type="ARBA" id="ARBA00023015"/>
    </source>
</evidence>
<name>A0A0E9N914_SAICN</name>
<dbReference type="PRINTS" id="PR00056">
    <property type="entry name" value="HSFDOMAIN"/>
</dbReference>
<dbReference type="SUPFAM" id="SSF46785">
    <property type="entry name" value="Winged helix' DNA-binding domain"/>
    <property type="match status" value="1"/>
</dbReference>
<dbReference type="AlphaFoldDB" id="A0A0E9N914"/>
<dbReference type="PROSITE" id="PS00434">
    <property type="entry name" value="HSF_DOMAIN"/>
    <property type="match status" value="1"/>
</dbReference>
<evidence type="ECO:0000256" key="8">
    <source>
        <dbReference type="SAM" id="MobiDB-lite"/>
    </source>
</evidence>
<dbReference type="GO" id="GO:0001228">
    <property type="term" value="F:DNA-binding transcription activator activity, RNA polymerase II-specific"/>
    <property type="evidence" value="ECO:0007669"/>
    <property type="project" value="UniProtKB-ARBA"/>
</dbReference>
<evidence type="ECO:0000256" key="5">
    <source>
        <dbReference type="ARBA" id="ARBA00023163"/>
    </source>
</evidence>
<dbReference type="Proteomes" id="UP000033140">
    <property type="component" value="Unassembled WGS sequence"/>
</dbReference>
<dbReference type="InterPro" id="IPR036390">
    <property type="entry name" value="WH_DNA-bd_sf"/>
</dbReference>
<evidence type="ECO:0000313" key="10">
    <source>
        <dbReference type="EMBL" id="GAO46206.1"/>
    </source>
</evidence>
<reference evidence="10 11" key="2">
    <citation type="journal article" date="2014" name="J. Gen. Appl. Microbiol.">
        <title>The early diverging ascomycetous budding yeast Saitoella complicata has three histone deacetylases belonging to the Clr6, Hos2, and Rpd3 lineages.</title>
        <authorList>
            <person name="Nishida H."/>
            <person name="Matsumoto T."/>
            <person name="Kondo S."/>
            <person name="Hamamoto M."/>
            <person name="Yoshikawa H."/>
        </authorList>
    </citation>
    <scope>NUCLEOTIDE SEQUENCE [LARGE SCALE GENOMIC DNA]</scope>
    <source>
        <strain evidence="10 11">NRRL Y-17804</strain>
    </source>
</reference>
<organism evidence="10 11">
    <name type="scientific">Saitoella complicata (strain BCRC 22490 / CBS 7301 / JCM 7358 / NBRC 10748 / NRRL Y-17804)</name>
    <dbReference type="NCBI Taxonomy" id="698492"/>
    <lineage>
        <taxon>Eukaryota</taxon>
        <taxon>Fungi</taxon>
        <taxon>Dikarya</taxon>
        <taxon>Ascomycota</taxon>
        <taxon>Taphrinomycotina</taxon>
        <taxon>Taphrinomycotina incertae sedis</taxon>
        <taxon>Saitoella</taxon>
    </lineage>
</organism>
<dbReference type="InterPro" id="IPR000232">
    <property type="entry name" value="HSF_DNA-bd"/>
</dbReference>
<keyword evidence="11" id="KW-1185">Reference proteome</keyword>
<feature type="region of interest" description="Disordered" evidence="8">
    <location>
        <begin position="56"/>
        <end position="87"/>
    </location>
</feature>
<keyword evidence="4" id="KW-0238">DNA-binding</keyword>